<dbReference type="Proteomes" id="UP001177670">
    <property type="component" value="Unassembled WGS sequence"/>
</dbReference>
<proteinExistence type="predicted"/>
<gene>
    <name evidence="2" type="ORF">K0M31_017710</name>
</gene>
<evidence type="ECO:0000313" key="3">
    <source>
        <dbReference type="Proteomes" id="UP001177670"/>
    </source>
</evidence>
<feature type="compositionally biased region" description="Gly residues" evidence="1">
    <location>
        <begin position="34"/>
        <end position="53"/>
    </location>
</feature>
<organism evidence="2 3">
    <name type="scientific">Melipona bicolor</name>
    <dbReference type="NCBI Taxonomy" id="60889"/>
    <lineage>
        <taxon>Eukaryota</taxon>
        <taxon>Metazoa</taxon>
        <taxon>Ecdysozoa</taxon>
        <taxon>Arthropoda</taxon>
        <taxon>Hexapoda</taxon>
        <taxon>Insecta</taxon>
        <taxon>Pterygota</taxon>
        <taxon>Neoptera</taxon>
        <taxon>Endopterygota</taxon>
        <taxon>Hymenoptera</taxon>
        <taxon>Apocrita</taxon>
        <taxon>Aculeata</taxon>
        <taxon>Apoidea</taxon>
        <taxon>Anthophila</taxon>
        <taxon>Apidae</taxon>
        <taxon>Melipona</taxon>
    </lineage>
</organism>
<feature type="region of interest" description="Disordered" evidence="1">
    <location>
        <begin position="26"/>
        <end position="53"/>
    </location>
</feature>
<dbReference type="AlphaFoldDB" id="A0AA40G5G5"/>
<evidence type="ECO:0000313" key="2">
    <source>
        <dbReference type="EMBL" id="KAK1131425.1"/>
    </source>
</evidence>
<dbReference type="EMBL" id="JAHYIQ010000006">
    <property type="protein sequence ID" value="KAK1131425.1"/>
    <property type="molecule type" value="Genomic_DNA"/>
</dbReference>
<comment type="caution">
    <text evidence="2">The sequence shown here is derived from an EMBL/GenBank/DDBJ whole genome shotgun (WGS) entry which is preliminary data.</text>
</comment>
<keyword evidence="3" id="KW-1185">Reference proteome</keyword>
<reference evidence="2" key="1">
    <citation type="submission" date="2021-10" db="EMBL/GenBank/DDBJ databases">
        <title>Melipona bicolor Genome sequencing and assembly.</title>
        <authorList>
            <person name="Araujo N.S."/>
            <person name="Arias M.C."/>
        </authorList>
    </citation>
    <scope>NUCLEOTIDE SEQUENCE</scope>
    <source>
        <strain evidence="2">USP_2M_L1-L4_2017</strain>
        <tissue evidence="2">Whole body</tissue>
    </source>
</reference>
<accession>A0AA40G5G5</accession>
<protein>
    <submittedName>
        <fullName evidence="2">Uncharacterized protein</fullName>
    </submittedName>
</protein>
<name>A0AA40G5G5_9HYME</name>
<sequence length="140" mass="14798">MRVLPESGARQNYNLGDVIPLRRNGLHIPSRGDGASGGASGGGGGGGGGGGTMAGLNIGETSSWRSRWKAIDRAISCVTSVTRTIRLKQDLFQFVRQTIDITNSVKPSLWDIKVASRAPCKASDCRLASRVSLSRTPQES</sequence>
<evidence type="ECO:0000256" key="1">
    <source>
        <dbReference type="SAM" id="MobiDB-lite"/>
    </source>
</evidence>